<accession>A0A5E8UXG4</accession>
<reference evidence="2 3" key="2">
    <citation type="submission" date="2013-04" db="EMBL/GenBank/DDBJ databases">
        <authorList>
            <person name="Fiebig A."/>
            <person name="Pradella S."/>
            <person name="Wagner-Doebler I."/>
        </authorList>
    </citation>
    <scope>NUCLEOTIDE SEQUENCE [LARGE SCALE GENOMIC DNA]</scope>
    <source>
        <strain evidence="3">DSM 17067 / NCIMB 14079 / DFL-11</strain>
    </source>
</reference>
<dbReference type="InterPro" id="IPR025309">
    <property type="entry name" value="KTSC_dom"/>
</dbReference>
<comment type="caution">
    <text evidence="2">The sequence shown here is derived from an EMBL/GenBank/DDBJ whole genome shotgun (WGS) entry which is preliminary data.</text>
</comment>
<dbReference type="RefSeq" id="WP_081450481.1">
    <property type="nucleotide sequence ID" value="NZ_CM011002.1"/>
</dbReference>
<evidence type="ECO:0000313" key="3">
    <source>
        <dbReference type="Proteomes" id="UP000004703"/>
    </source>
</evidence>
<name>A0A5E8UXG4_ROSAD</name>
<proteinExistence type="predicted"/>
<organism evidence="2 3">
    <name type="scientific">Roseibium alexandrii (strain DSM 17067 / NCIMB 14079 / DFL-11)</name>
    <name type="common">Labrenzia alexandrii</name>
    <dbReference type="NCBI Taxonomy" id="244592"/>
    <lineage>
        <taxon>Bacteria</taxon>
        <taxon>Pseudomonadati</taxon>
        <taxon>Pseudomonadota</taxon>
        <taxon>Alphaproteobacteria</taxon>
        <taxon>Hyphomicrobiales</taxon>
        <taxon>Stappiaceae</taxon>
        <taxon>Roseibium</taxon>
    </lineage>
</organism>
<protein>
    <recommendedName>
        <fullName evidence="1">KTSC domain-containing protein</fullName>
    </recommendedName>
</protein>
<dbReference type="Proteomes" id="UP000004703">
    <property type="component" value="Chromosome"/>
</dbReference>
<evidence type="ECO:0000259" key="1">
    <source>
        <dbReference type="Pfam" id="PF13619"/>
    </source>
</evidence>
<gene>
    <name evidence="2" type="ORF">SADFL11_00000700</name>
</gene>
<dbReference type="AlphaFoldDB" id="A0A5E8UXG4"/>
<sequence length="114" mass="13038">MTRYAIILIALLGFTSLAQSETVYVKYRGDILLDTFSCQSISRSSFVKRVCYQPETRYMILRLRSTYYHYCEVGSNVVTAFLGASSMGRFYNVNIRASSNGGLYDCRNHRVPSF</sequence>
<dbReference type="EMBL" id="ACCU02000001">
    <property type="protein sequence ID" value="RMX61914.1"/>
    <property type="molecule type" value="Genomic_DNA"/>
</dbReference>
<dbReference type="Pfam" id="PF13619">
    <property type="entry name" value="KTSC"/>
    <property type="match status" value="1"/>
</dbReference>
<feature type="domain" description="KTSC" evidence="1">
    <location>
        <begin position="44"/>
        <end position="97"/>
    </location>
</feature>
<evidence type="ECO:0000313" key="2">
    <source>
        <dbReference type="EMBL" id="RMX61914.1"/>
    </source>
</evidence>
<reference evidence="2 3" key="1">
    <citation type="submission" date="2008-01" db="EMBL/GenBank/DDBJ databases">
        <authorList>
            <person name="Wagner-Dobler I."/>
            <person name="Ferriera S."/>
            <person name="Johnson J."/>
            <person name="Kravitz S."/>
            <person name="Beeson K."/>
            <person name="Sutton G."/>
            <person name="Rogers Y.-H."/>
            <person name="Friedman R."/>
            <person name="Frazier M."/>
            <person name="Venter J.C."/>
        </authorList>
    </citation>
    <scope>NUCLEOTIDE SEQUENCE [LARGE SCALE GENOMIC DNA]</scope>
    <source>
        <strain evidence="3">DSM 17067 / NCIMB 14079 / DFL-11</strain>
    </source>
</reference>